<evidence type="ECO:0000256" key="5">
    <source>
        <dbReference type="ARBA" id="ARBA00022884"/>
    </source>
</evidence>
<keyword evidence="10" id="KW-1185">Reference proteome</keyword>
<feature type="compositionally biased region" description="Polar residues" evidence="7">
    <location>
        <begin position="246"/>
        <end position="258"/>
    </location>
</feature>
<evidence type="ECO:0000256" key="3">
    <source>
        <dbReference type="ARBA" id="ARBA00009138"/>
    </source>
</evidence>
<dbReference type="OrthoDB" id="74835at2759"/>
<dbReference type="PANTHER" id="PTHR21551">
    <property type="entry name" value="TOPOISOMERASE II-ASSOCIATED PROTEIN PAT1"/>
    <property type="match status" value="1"/>
</dbReference>
<keyword evidence="4" id="KW-0963">Cytoplasm</keyword>
<dbReference type="InParanoid" id="A0A3N4L6S2"/>
<feature type="region of interest" description="Disordered" evidence="7">
    <location>
        <begin position="188"/>
        <end position="258"/>
    </location>
</feature>
<gene>
    <name evidence="9" type="ORF">L211DRAFT_871721</name>
</gene>
<dbReference type="GO" id="GO:0033962">
    <property type="term" value="P:P-body assembly"/>
    <property type="evidence" value="ECO:0007669"/>
    <property type="project" value="TreeGrafter"/>
</dbReference>
<dbReference type="GO" id="GO:0000290">
    <property type="term" value="P:deadenylation-dependent decapping of nuclear-transcribed mRNA"/>
    <property type="evidence" value="ECO:0007669"/>
    <property type="project" value="InterPro"/>
</dbReference>
<dbReference type="Pfam" id="PF09770">
    <property type="entry name" value="PAT1"/>
    <property type="match status" value="2"/>
</dbReference>
<dbReference type="GO" id="GO:0005634">
    <property type="term" value="C:nucleus"/>
    <property type="evidence" value="ECO:0007669"/>
    <property type="project" value="UniProtKB-SubCell"/>
</dbReference>
<keyword evidence="6" id="KW-0539">Nucleus</keyword>
<keyword evidence="5" id="KW-0694">RNA-binding</keyword>
<dbReference type="STRING" id="1051890.A0A3N4L6S2"/>
<protein>
    <recommendedName>
        <fullName evidence="8">mRNA decay factor PAT1 domain-containing protein</fullName>
    </recommendedName>
</protein>
<dbReference type="PANTHER" id="PTHR21551:SF0">
    <property type="entry name" value="PROTEIN ASSOCIATED WITH TOPO II RELATED-1, ISOFORM A"/>
    <property type="match status" value="1"/>
</dbReference>
<evidence type="ECO:0000256" key="6">
    <source>
        <dbReference type="ARBA" id="ARBA00023242"/>
    </source>
</evidence>
<sequence>MSFFGLPQRPAHNSRMPGFGQAPDHFAALSSKTSGQLESDEGLDFEDTYDGLGDQLDEKDDDLNDDTFGASEPVGKDFDFYGSTAKVAGTINEEHMVFSRQAPKKPQPVVTPKVAPAKPMATAVKSPEPIPDLQPEMSLWNSGATASNHGYAPLIPQYQAPHHESMQLSSTGPKKFMSLEEVEAQILAQSQKPPQPALPQVRSLPPLSEPPQLQSCSSDLQLFPPPAQFLQHTATPPPHNFLPPEQRSSPAPSGTFSQGRPRYFRTHSPAIPTGSPAVLPTGVPTLVQLQQPTDEDRARMLEEESRRLKRNHKIAQLARYNGLMTPADKNFITRIQLQQLVSVNEDSFAEDFYYQVHSAIQARNNPQQPLNQFAQTYLFQQGQYHKGGKFRRQDNHLQRMEQQVQRAVAAAKARPKASQLVLEGSLGKISFSNVKTPRPMLNIHRAGEQPTRKAGTVYTGANKKALLRAIENIYDTLLDLEMHERVIPPSPAMGQPLAVEHTEWKPRRDGLVDKLWREMKIMEPIDPNSSSTHPFIAILSYAKGKKAIPRIFRHIDPEQRVTILTMIVVHLDILDVVKSGIYHANETSLPASVREEIEVFAQTVLPPLLGYVSEAPLHIVIGLLGILLERVDVVFVAKTKIGVAFLTMFTSRAEIIKQSGTVDPVELANWSKTYDRLFETLEPHFLECFPPANFVDDVYMWQFLASMAVGATALQQQRLVAAVKDRVLENVMTSKALPPDVGAQKSANVNLFMRAIGLDVELLG</sequence>
<dbReference type="Proteomes" id="UP000267821">
    <property type="component" value="Unassembled WGS sequence"/>
</dbReference>
<evidence type="ECO:0000256" key="4">
    <source>
        <dbReference type="ARBA" id="ARBA00022490"/>
    </source>
</evidence>
<dbReference type="InterPro" id="IPR019167">
    <property type="entry name" value="PAT1_dom"/>
</dbReference>
<name>A0A3N4L6S2_9PEZI</name>
<reference evidence="9 10" key="1">
    <citation type="journal article" date="2018" name="Nat. Ecol. Evol.">
        <title>Pezizomycetes genomes reveal the molecular basis of ectomycorrhizal truffle lifestyle.</title>
        <authorList>
            <person name="Murat C."/>
            <person name="Payen T."/>
            <person name="Noel B."/>
            <person name="Kuo A."/>
            <person name="Morin E."/>
            <person name="Chen J."/>
            <person name="Kohler A."/>
            <person name="Krizsan K."/>
            <person name="Balestrini R."/>
            <person name="Da Silva C."/>
            <person name="Montanini B."/>
            <person name="Hainaut M."/>
            <person name="Levati E."/>
            <person name="Barry K.W."/>
            <person name="Belfiori B."/>
            <person name="Cichocki N."/>
            <person name="Clum A."/>
            <person name="Dockter R.B."/>
            <person name="Fauchery L."/>
            <person name="Guy J."/>
            <person name="Iotti M."/>
            <person name="Le Tacon F."/>
            <person name="Lindquist E.A."/>
            <person name="Lipzen A."/>
            <person name="Malagnac F."/>
            <person name="Mello A."/>
            <person name="Molinier V."/>
            <person name="Miyauchi S."/>
            <person name="Poulain J."/>
            <person name="Riccioni C."/>
            <person name="Rubini A."/>
            <person name="Sitrit Y."/>
            <person name="Splivallo R."/>
            <person name="Traeger S."/>
            <person name="Wang M."/>
            <person name="Zifcakova L."/>
            <person name="Wipf D."/>
            <person name="Zambonelli A."/>
            <person name="Paolocci F."/>
            <person name="Nowrousian M."/>
            <person name="Ottonello S."/>
            <person name="Baldrian P."/>
            <person name="Spatafora J.W."/>
            <person name="Henrissat B."/>
            <person name="Nagy L.G."/>
            <person name="Aury J.M."/>
            <person name="Wincker P."/>
            <person name="Grigoriev I.V."/>
            <person name="Bonfante P."/>
            <person name="Martin F.M."/>
        </authorList>
    </citation>
    <scope>NUCLEOTIDE SEQUENCE [LARGE SCALE GENOMIC DNA]</scope>
    <source>
        <strain evidence="9 10">ATCC MYA-4762</strain>
    </source>
</reference>
<comment type="similarity">
    <text evidence="3">Belongs to the PAT1 family.</text>
</comment>
<feature type="domain" description="mRNA decay factor PAT1" evidence="8">
    <location>
        <begin position="285"/>
        <end position="761"/>
    </location>
</feature>
<dbReference type="GO" id="GO:0003723">
    <property type="term" value="F:RNA binding"/>
    <property type="evidence" value="ECO:0007669"/>
    <property type="project" value="UniProtKB-KW"/>
</dbReference>
<evidence type="ECO:0000256" key="7">
    <source>
        <dbReference type="SAM" id="MobiDB-lite"/>
    </source>
</evidence>
<feature type="compositionally biased region" description="Low complexity" evidence="7">
    <location>
        <begin position="203"/>
        <end position="218"/>
    </location>
</feature>
<evidence type="ECO:0000256" key="1">
    <source>
        <dbReference type="ARBA" id="ARBA00004123"/>
    </source>
</evidence>
<dbReference type="InterPro" id="IPR039900">
    <property type="entry name" value="Pat1-like"/>
</dbReference>
<feature type="compositionally biased region" description="Acidic residues" evidence="7">
    <location>
        <begin position="38"/>
        <end position="65"/>
    </location>
</feature>
<accession>A0A3N4L6S2</accession>
<proteinExistence type="inferred from homology"/>
<evidence type="ECO:0000313" key="9">
    <source>
        <dbReference type="EMBL" id="RPB18553.1"/>
    </source>
</evidence>
<dbReference type="AlphaFoldDB" id="A0A3N4L6S2"/>
<dbReference type="FunCoup" id="A0A3N4L6S2">
    <property type="interactions" value="195"/>
</dbReference>
<evidence type="ECO:0000256" key="2">
    <source>
        <dbReference type="ARBA" id="ARBA00004201"/>
    </source>
</evidence>
<organism evidence="9 10">
    <name type="scientific">Terfezia boudieri ATCC MYA-4762</name>
    <dbReference type="NCBI Taxonomy" id="1051890"/>
    <lineage>
        <taxon>Eukaryota</taxon>
        <taxon>Fungi</taxon>
        <taxon>Dikarya</taxon>
        <taxon>Ascomycota</taxon>
        <taxon>Pezizomycotina</taxon>
        <taxon>Pezizomycetes</taxon>
        <taxon>Pezizales</taxon>
        <taxon>Pezizaceae</taxon>
        <taxon>Terfezia</taxon>
    </lineage>
</organism>
<feature type="region of interest" description="Disordered" evidence="7">
    <location>
        <begin position="1"/>
        <end position="72"/>
    </location>
</feature>
<evidence type="ECO:0000259" key="8">
    <source>
        <dbReference type="Pfam" id="PF09770"/>
    </source>
</evidence>
<dbReference type="EMBL" id="ML121622">
    <property type="protein sequence ID" value="RPB18553.1"/>
    <property type="molecule type" value="Genomic_DNA"/>
</dbReference>
<evidence type="ECO:0000313" key="10">
    <source>
        <dbReference type="Proteomes" id="UP000267821"/>
    </source>
</evidence>
<comment type="subcellular location">
    <subcellularLocation>
        <location evidence="2">Cytoplasm</location>
        <location evidence="2">P-body</location>
    </subcellularLocation>
    <subcellularLocation>
        <location evidence="1">Nucleus</location>
    </subcellularLocation>
</comment>
<dbReference type="GO" id="GO:0000932">
    <property type="term" value="C:P-body"/>
    <property type="evidence" value="ECO:0007669"/>
    <property type="project" value="UniProtKB-SubCell"/>
</dbReference>
<feature type="domain" description="mRNA decay factor PAT1" evidence="8">
    <location>
        <begin position="1"/>
        <end position="218"/>
    </location>
</feature>